<gene>
    <name evidence="2" type="ORF">RSOL_491060</name>
</gene>
<evidence type="ECO:0000256" key="1">
    <source>
        <dbReference type="SAM" id="MobiDB-lite"/>
    </source>
</evidence>
<organism evidence="2 3">
    <name type="scientific">Rhizoctonia solani AG-3 Rhs1AP</name>
    <dbReference type="NCBI Taxonomy" id="1086054"/>
    <lineage>
        <taxon>Eukaryota</taxon>
        <taxon>Fungi</taxon>
        <taxon>Dikarya</taxon>
        <taxon>Basidiomycota</taxon>
        <taxon>Agaricomycotina</taxon>
        <taxon>Agaricomycetes</taxon>
        <taxon>Cantharellales</taxon>
        <taxon>Ceratobasidiaceae</taxon>
        <taxon>Rhizoctonia</taxon>
    </lineage>
</organism>
<protein>
    <submittedName>
        <fullName evidence="2">Uncharacterized protein</fullName>
    </submittedName>
</protein>
<dbReference type="EMBL" id="JATN01000316">
    <property type="protein sequence ID" value="EUC63431.1"/>
    <property type="molecule type" value="Genomic_DNA"/>
</dbReference>
<reference evidence="3" key="1">
    <citation type="journal article" date="2014" name="Genome Announc.">
        <title>Draft genome sequence of the plant-pathogenic soil fungus Rhizoctonia solani anastomosis group 3 strain Rhs1AP.</title>
        <authorList>
            <person name="Cubeta M.A."/>
            <person name="Thomas E."/>
            <person name="Dean R.A."/>
            <person name="Jabaji S."/>
            <person name="Neate S.M."/>
            <person name="Tavantzis S."/>
            <person name="Toda T."/>
            <person name="Vilgalys R."/>
            <person name="Bharathan N."/>
            <person name="Fedorova-Abrams N."/>
            <person name="Pakala S.B."/>
            <person name="Pakala S.M."/>
            <person name="Zafar N."/>
            <person name="Joardar V."/>
            <person name="Losada L."/>
            <person name="Nierman W.C."/>
        </authorList>
    </citation>
    <scope>NUCLEOTIDE SEQUENCE [LARGE SCALE GENOMIC DNA]</scope>
    <source>
        <strain evidence="3">AG-3</strain>
    </source>
</reference>
<feature type="non-terminal residue" evidence="2">
    <location>
        <position position="97"/>
    </location>
</feature>
<feature type="region of interest" description="Disordered" evidence="1">
    <location>
        <begin position="1"/>
        <end position="29"/>
    </location>
</feature>
<comment type="caution">
    <text evidence="2">The sequence shown here is derived from an EMBL/GenBank/DDBJ whole genome shotgun (WGS) entry which is preliminary data.</text>
</comment>
<accession>X8JJL4</accession>
<dbReference type="AlphaFoldDB" id="X8JJL4"/>
<sequence>MTPTTTLNGEKLSRIPSMLKSPITHPTSSITPASSLAPILSVVESGHQTLRVTSPSRGNLALKSLVEAIKTPQGEQESTTLIPLLKLQATPTACSTP</sequence>
<proteinExistence type="predicted"/>
<evidence type="ECO:0000313" key="2">
    <source>
        <dbReference type="EMBL" id="EUC63431.1"/>
    </source>
</evidence>
<name>X8JJL4_9AGAM</name>
<dbReference type="Proteomes" id="UP000030108">
    <property type="component" value="Unassembled WGS sequence"/>
</dbReference>
<evidence type="ECO:0000313" key="3">
    <source>
        <dbReference type="Proteomes" id="UP000030108"/>
    </source>
</evidence>